<organism evidence="1 2">
    <name type="scientific">Lasiodiplodia theobromae</name>
    <dbReference type="NCBI Taxonomy" id="45133"/>
    <lineage>
        <taxon>Eukaryota</taxon>
        <taxon>Fungi</taxon>
        <taxon>Dikarya</taxon>
        <taxon>Ascomycota</taxon>
        <taxon>Pezizomycotina</taxon>
        <taxon>Dothideomycetes</taxon>
        <taxon>Dothideomycetes incertae sedis</taxon>
        <taxon>Botryosphaeriales</taxon>
        <taxon>Botryosphaeriaceae</taxon>
        <taxon>Lasiodiplodia</taxon>
    </lineage>
</organism>
<dbReference type="AlphaFoldDB" id="A0A8H7ILW6"/>
<name>A0A8H7ILW6_9PEZI</name>
<protein>
    <submittedName>
        <fullName evidence="1">Uncharacterized protein</fullName>
    </submittedName>
</protein>
<comment type="caution">
    <text evidence="1">The sequence shown here is derived from an EMBL/GenBank/DDBJ whole genome shotgun (WGS) entry which is preliminary data.</text>
</comment>
<sequence length="153" mass="17383">MSMNVVTLIRNTQYVEAFRLLEDCGPEVRDEGIFLLVDLLQLTMVPHWLQLLANLALSLYSEHSEASEAYLTKAQELYNKTTPEMCFQWLLRQLPIVVEHIALSRARVSPSRPENWPGIDAPGLRLTQTQIDDYFKPTSVIQMLGTGPRINAA</sequence>
<proteinExistence type="predicted"/>
<reference evidence="1" key="2">
    <citation type="journal article" date="2018" name="DNA Res.">
        <title>Comparative genome and transcriptome analyses reveal adaptations to opportunistic infections in woody plant degrading pathogens of Botryosphaeriaceae.</title>
        <authorList>
            <person name="Yan J.Y."/>
            <person name="Zhao W.S."/>
            <person name="Chen Z."/>
            <person name="Xing Q.K."/>
            <person name="Zhang W."/>
            <person name="Chethana K.W.T."/>
            <person name="Xue M.F."/>
            <person name="Xu J.P."/>
            <person name="Phillips A.J.L."/>
            <person name="Wang Y."/>
            <person name="Liu J.H."/>
            <person name="Liu M."/>
            <person name="Zhou Y."/>
            <person name="Jayawardena R.S."/>
            <person name="Manawasinghe I.S."/>
            <person name="Huang J.B."/>
            <person name="Qiao G.H."/>
            <person name="Fu C.Y."/>
            <person name="Guo F.F."/>
            <person name="Dissanayake A.J."/>
            <person name="Peng Y.L."/>
            <person name="Hyde K.D."/>
            <person name="Li X.H."/>
        </authorList>
    </citation>
    <scope>NUCLEOTIDE SEQUENCE</scope>
    <source>
        <strain evidence="1">CSS-01s</strain>
    </source>
</reference>
<gene>
    <name evidence="1" type="ORF">BFW01_g10201</name>
</gene>
<reference evidence="1" key="1">
    <citation type="submission" date="2016-08" db="EMBL/GenBank/DDBJ databases">
        <authorList>
            <person name="Yan J."/>
        </authorList>
    </citation>
    <scope>NUCLEOTIDE SEQUENCE</scope>
    <source>
        <strain evidence="1">CSS-01s</strain>
    </source>
</reference>
<accession>A0A8H7ILW6</accession>
<evidence type="ECO:0000313" key="2">
    <source>
        <dbReference type="Proteomes" id="UP000627934"/>
    </source>
</evidence>
<dbReference type="EMBL" id="MDYX01000024">
    <property type="protein sequence ID" value="KAF9628998.1"/>
    <property type="molecule type" value="Genomic_DNA"/>
</dbReference>
<dbReference type="Proteomes" id="UP000627934">
    <property type="component" value="Unassembled WGS sequence"/>
</dbReference>
<evidence type="ECO:0000313" key="1">
    <source>
        <dbReference type="EMBL" id="KAF9628998.1"/>
    </source>
</evidence>